<evidence type="ECO:0000313" key="1">
    <source>
        <dbReference type="EMBL" id="QDY52426.1"/>
    </source>
</evidence>
<dbReference type="EMBL" id="MK250092">
    <property type="protein sequence ID" value="QDY52426.1"/>
    <property type="molecule type" value="Genomic_DNA"/>
</dbReference>
<proteinExistence type="predicted"/>
<name>A0A5B8IEI7_9VIRU</name>
<sequence length="69" mass="8314">MWCKLFIKNLIENNKSLKIMYDKYGFYPTLKLPSKLDTGEEIINFSREINDAIKFPEYAYLKNIKKIIY</sequence>
<reference evidence="1" key="1">
    <citation type="submission" date="2018-11" db="EMBL/GenBank/DDBJ databases">
        <title>A distinct lineage of giant viruses engineers rhodopsin photosystems in predatory marine eukaryotes.</title>
        <authorList>
            <person name="Needham D.M."/>
            <person name="Yoshizawa S."/>
            <person name="Hosaka T."/>
            <person name="Poirier C."/>
            <person name="Choi C.-J."/>
            <person name="Hehenberger E."/>
            <person name="Irwin N.A.T."/>
            <person name="Wilken S."/>
            <person name="Yung C.-M."/>
            <person name="Bachy C."/>
            <person name="Kurihara R."/>
            <person name="Nakajima Y."/>
            <person name="Kojima K."/>
            <person name="Kimura-Someya T."/>
            <person name="Leonard G."/>
            <person name="Malmstrom R.R."/>
            <person name="Mende D."/>
            <person name="Olson D.K."/>
            <person name="Sudo Y."/>
            <person name="Sudek S."/>
            <person name="Richards T.A."/>
            <person name="DeLong E.F."/>
            <person name="Keeling P.J."/>
            <person name="Santoro A.E."/>
            <person name="Shirouzu M."/>
            <person name="Iwasaki W."/>
            <person name="Worden A.Z."/>
        </authorList>
    </citation>
    <scope>NUCLEOTIDE SEQUENCE</scope>
</reference>
<accession>A0A5B8IEI7</accession>
<organism evidence="1">
    <name type="scientific">Mimiviridae sp. ChoanoV1</name>
    <dbReference type="NCBI Taxonomy" id="2596887"/>
    <lineage>
        <taxon>Viruses</taxon>
        <taxon>Varidnaviria</taxon>
        <taxon>Bamfordvirae</taxon>
        <taxon>Nucleocytoviricota</taxon>
        <taxon>Megaviricetes</taxon>
        <taxon>Imitervirales</taxon>
        <taxon>Schizomimiviridae</taxon>
    </lineage>
</organism>
<gene>
    <name evidence="1" type="ORF">8_23</name>
</gene>
<protein>
    <submittedName>
        <fullName evidence="1">Uncharacterized protein</fullName>
    </submittedName>
</protein>